<gene>
    <name evidence="10" type="ORF">UA74_06700</name>
</gene>
<dbReference type="PANTHER" id="PTHR42920">
    <property type="entry name" value="OS03G0707200 PROTEIN-RELATED"/>
    <property type="match status" value="1"/>
</dbReference>
<evidence type="ECO:0000256" key="4">
    <source>
        <dbReference type="ARBA" id="ARBA00022692"/>
    </source>
</evidence>
<dbReference type="PANTHER" id="PTHR42920:SF5">
    <property type="entry name" value="EAMA DOMAIN-CONTAINING PROTEIN"/>
    <property type="match status" value="1"/>
</dbReference>
<evidence type="ECO:0000313" key="11">
    <source>
        <dbReference type="Proteomes" id="UP000185511"/>
    </source>
</evidence>
<keyword evidence="6 8" id="KW-0472">Membrane</keyword>
<feature type="transmembrane region" description="Helical" evidence="8">
    <location>
        <begin position="186"/>
        <end position="206"/>
    </location>
</feature>
<reference evidence="11" key="1">
    <citation type="submission" date="2016-06" db="EMBL/GenBank/DDBJ databases">
        <title>Complete genome sequence of Actinoalloteichus fjordicus DSM 46855 (=ADI127-17), type strain of the new species Actinoalloteichus fjordicus.</title>
        <authorList>
            <person name="Ruckert C."/>
            <person name="Nouioui I."/>
            <person name="Willmese J."/>
            <person name="van Wezel G."/>
            <person name="Klenk H.-P."/>
            <person name="Kalinowski J."/>
            <person name="Zotchev S.B."/>
        </authorList>
    </citation>
    <scope>NUCLEOTIDE SEQUENCE [LARGE SCALE GENOMIC DNA]</scope>
    <source>
        <strain evidence="11">ADI127-7</strain>
    </source>
</reference>
<dbReference type="InterPro" id="IPR000620">
    <property type="entry name" value="EamA_dom"/>
</dbReference>
<evidence type="ECO:0000256" key="2">
    <source>
        <dbReference type="ARBA" id="ARBA00007362"/>
    </source>
</evidence>
<comment type="subcellular location">
    <subcellularLocation>
        <location evidence="1">Cell membrane</location>
        <topology evidence="1">Multi-pass membrane protein</topology>
    </subcellularLocation>
</comment>
<feature type="transmembrane region" description="Helical" evidence="8">
    <location>
        <begin position="162"/>
        <end position="180"/>
    </location>
</feature>
<feature type="transmembrane region" description="Helical" evidence="8">
    <location>
        <begin position="53"/>
        <end position="75"/>
    </location>
</feature>
<dbReference type="InterPro" id="IPR051258">
    <property type="entry name" value="Diverse_Substrate_Transporter"/>
</dbReference>
<feature type="transmembrane region" description="Helical" evidence="8">
    <location>
        <begin position="276"/>
        <end position="296"/>
    </location>
</feature>
<dbReference type="Pfam" id="PF00892">
    <property type="entry name" value="EamA"/>
    <property type="match status" value="1"/>
</dbReference>
<feature type="transmembrane region" description="Helical" evidence="8">
    <location>
        <begin position="241"/>
        <end position="264"/>
    </location>
</feature>
<proteinExistence type="inferred from homology"/>
<dbReference type="InterPro" id="IPR037185">
    <property type="entry name" value="EmrE-like"/>
</dbReference>
<keyword evidence="4 8" id="KW-0812">Transmembrane</keyword>
<organism evidence="10 11">
    <name type="scientific">Actinoalloteichus fjordicus</name>
    <dbReference type="NCBI Taxonomy" id="1612552"/>
    <lineage>
        <taxon>Bacteria</taxon>
        <taxon>Bacillati</taxon>
        <taxon>Actinomycetota</taxon>
        <taxon>Actinomycetes</taxon>
        <taxon>Pseudonocardiales</taxon>
        <taxon>Pseudonocardiaceae</taxon>
        <taxon>Actinoalloteichus</taxon>
    </lineage>
</organism>
<keyword evidence="11" id="KW-1185">Reference proteome</keyword>
<feature type="transmembrane region" description="Helical" evidence="8">
    <location>
        <begin position="218"/>
        <end position="235"/>
    </location>
</feature>
<dbReference type="Proteomes" id="UP000185511">
    <property type="component" value="Chromosome"/>
</dbReference>
<dbReference type="GO" id="GO:0005886">
    <property type="term" value="C:plasma membrane"/>
    <property type="evidence" value="ECO:0007669"/>
    <property type="project" value="UniProtKB-SubCell"/>
</dbReference>
<feature type="transmembrane region" description="Helical" evidence="8">
    <location>
        <begin position="81"/>
        <end position="99"/>
    </location>
</feature>
<dbReference type="AlphaFoldDB" id="A0AAC9L9H1"/>
<evidence type="ECO:0000256" key="3">
    <source>
        <dbReference type="ARBA" id="ARBA00022475"/>
    </source>
</evidence>
<protein>
    <submittedName>
        <fullName evidence="10">Permease, DMT superfamily</fullName>
    </submittedName>
</protein>
<evidence type="ECO:0000256" key="8">
    <source>
        <dbReference type="SAM" id="Phobius"/>
    </source>
</evidence>
<evidence type="ECO:0000259" key="9">
    <source>
        <dbReference type="Pfam" id="PF00892"/>
    </source>
</evidence>
<keyword evidence="5 8" id="KW-1133">Transmembrane helix</keyword>
<comment type="similarity">
    <text evidence="2">Belongs to the EamA transporter family.</text>
</comment>
<feature type="transmembrane region" description="Helical" evidence="8">
    <location>
        <begin position="135"/>
        <end position="155"/>
    </location>
</feature>
<sequence>MIRHFRRVTADVALPAPGAGRATVSPVGELTNGTPTAGASGGSGSPAGGRPAALLLVMTGGFSVQFGAAVAVSLFVLLGPVGTVALRLTLAALVLLAITRPRLRGRTRGDLISVVGLGLALATMNIGIYEAMARMPLGPAVTLEFLGPLGLAVVLSRRLRDVAWVLLAGAGVILLSSGGFDRLDPVGVLFSLGAGAGWACYILLSAQAGRRFPGVQGLALAMCVAAVIALPLGIASAGTALFVPSTLAVALAVALLSSVLPYSVEMHALRRIPARVFGVLMSLGPAMAALAGFLVLGQRLSILEVVAIGLVIVASGGATFFSRPQAEPSPT</sequence>
<evidence type="ECO:0000256" key="7">
    <source>
        <dbReference type="SAM" id="MobiDB-lite"/>
    </source>
</evidence>
<accession>A0AAC9L9H1</accession>
<evidence type="ECO:0000313" key="10">
    <source>
        <dbReference type="EMBL" id="APU13411.1"/>
    </source>
</evidence>
<name>A0AAC9L9H1_9PSEU</name>
<feature type="domain" description="EamA" evidence="9">
    <location>
        <begin position="187"/>
        <end position="314"/>
    </location>
</feature>
<feature type="region of interest" description="Disordered" evidence="7">
    <location>
        <begin position="23"/>
        <end position="45"/>
    </location>
</feature>
<dbReference type="KEGG" id="acad:UA74_06700"/>
<keyword evidence="3" id="KW-1003">Cell membrane</keyword>
<evidence type="ECO:0000256" key="6">
    <source>
        <dbReference type="ARBA" id="ARBA00023136"/>
    </source>
</evidence>
<evidence type="ECO:0000256" key="1">
    <source>
        <dbReference type="ARBA" id="ARBA00004651"/>
    </source>
</evidence>
<feature type="transmembrane region" description="Helical" evidence="8">
    <location>
        <begin position="302"/>
        <end position="321"/>
    </location>
</feature>
<dbReference type="EMBL" id="CP016076">
    <property type="protein sequence ID" value="APU13411.1"/>
    <property type="molecule type" value="Genomic_DNA"/>
</dbReference>
<evidence type="ECO:0000256" key="5">
    <source>
        <dbReference type="ARBA" id="ARBA00022989"/>
    </source>
</evidence>
<dbReference type="SUPFAM" id="SSF103481">
    <property type="entry name" value="Multidrug resistance efflux transporter EmrE"/>
    <property type="match status" value="1"/>
</dbReference>
<feature type="transmembrane region" description="Helical" evidence="8">
    <location>
        <begin position="111"/>
        <end position="129"/>
    </location>
</feature>